<evidence type="ECO:0000256" key="6">
    <source>
        <dbReference type="ARBA" id="ARBA00023136"/>
    </source>
</evidence>
<evidence type="ECO:0000256" key="1">
    <source>
        <dbReference type="ARBA" id="ARBA00004651"/>
    </source>
</evidence>
<keyword evidence="4 7" id="KW-0812">Transmembrane</keyword>
<keyword evidence="5 7" id="KW-1133">Transmembrane helix</keyword>
<evidence type="ECO:0000256" key="4">
    <source>
        <dbReference type="ARBA" id="ARBA00022692"/>
    </source>
</evidence>
<protein>
    <submittedName>
        <fullName evidence="8">GlsB/YeaQ/YmgE family stress response membrane protein</fullName>
    </submittedName>
</protein>
<reference evidence="8 9" key="1">
    <citation type="journal article" date="2015" name="Antonie Van Leeuwenhoek">
        <title>Lampropedia puyangensis sp. nov., isolated from symptomatic bark of Populus ? euramericana canker and emended description of Lampropedia hyalina (Ehrenberg 1832) Lee et al. 2004.</title>
        <authorList>
            <person name="Li Y."/>
            <person name="Wang T."/>
            <person name="Piao C.G."/>
            <person name="Wang L.F."/>
            <person name="Tian G.Z."/>
            <person name="Zhu T.H."/>
            <person name="Guo M.W."/>
        </authorList>
    </citation>
    <scope>NUCLEOTIDE SEQUENCE [LARGE SCALE GENOMIC DNA]</scope>
    <source>
        <strain evidence="8 9">2-bin</strain>
    </source>
</reference>
<evidence type="ECO:0000256" key="7">
    <source>
        <dbReference type="SAM" id="Phobius"/>
    </source>
</evidence>
<dbReference type="PANTHER" id="PTHR33884">
    <property type="entry name" value="UPF0410 PROTEIN YMGE"/>
    <property type="match status" value="1"/>
</dbReference>
<dbReference type="AlphaFoldDB" id="A0A4S8F9B8"/>
<dbReference type="OrthoDB" id="9811343at2"/>
<accession>A0A4S8F9B8</accession>
<keyword evidence="3" id="KW-1003">Cell membrane</keyword>
<dbReference type="RefSeq" id="WP_136573064.1">
    <property type="nucleotide sequence ID" value="NZ_STFG01000005.1"/>
</dbReference>
<evidence type="ECO:0000313" key="9">
    <source>
        <dbReference type="Proteomes" id="UP000308917"/>
    </source>
</evidence>
<proteinExistence type="inferred from homology"/>
<feature type="transmembrane region" description="Helical" evidence="7">
    <location>
        <begin position="58"/>
        <end position="78"/>
    </location>
</feature>
<name>A0A4S8F9B8_9BURK</name>
<dbReference type="InterPro" id="IPR007341">
    <property type="entry name" value="Transgly_assoc"/>
</dbReference>
<sequence>MGIIWTILIGLVVGVVARFLKPGNDPMGWIMTAVLGIAGSFFAQFVGAQMGFYQEGQAAGFIASVIGAIVLLIIWGLVTKKK</sequence>
<dbReference type="EMBL" id="STFG01000005">
    <property type="protein sequence ID" value="THU02864.1"/>
    <property type="molecule type" value="Genomic_DNA"/>
</dbReference>
<gene>
    <name evidence="8" type="ORF">E9531_07150</name>
</gene>
<dbReference type="Pfam" id="PF04226">
    <property type="entry name" value="Transgly_assoc"/>
    <property type="match status" value="1"/>
</dbReference>
<evidence type="ECO:0000256" key="2">
    <source>
        <dbReference type="ARBA" id="ARBA00011006"/>
    </source>
</evidence>
<dbReference type="Proteomes" id="UP000308917">
    <property type="component" value="Unassembled WGS sequence"/>
</dbReference>
<evidence type="ECO:0000313" key="8">
    <source>
        <dbReference type="EMBL" id="THU02864.1"/>
    </source>
</evidence>
<dbReference type="GO" id="GO:0005886">
    <property type="term" value="C:plasma membrane"/>
    <property type="evidence" value="ECO:0007669"/>
    <property type="project" value="UniProtKB-SubCell"/>
</dbReference>
<comment type="subcellular location">
    <subcellularLocation>
        <location evidence="1">Cell membrane</location>
        <topology evidence="1">Multi-pass membrane protein</topology>
    </subcellularLocation>
</comment>
<evidence type="ECO:0000256" key="5">
    <source>
        <dbReference type="ARBA" id="ARBA00022989"/>
    </source>
</evidence>
<organism evidence="8 9">
    <name type="scientific">Lampropedia puyangensis</name>
    <dbReference type="NCBI Taxonomy" id="1330072"/>
    <lineage>
        <taxon>Bacteria</taxon>
        <taxon>Pseudomonadati</taxon>
        <taxon>Pseudomonadota</taxon>
        <taxon>Betaproteobacteria</taxon>
        <taxon>Burkholderiales</taxon>
        <taxon>Comamonadaceae</taxon>
        <taxon>Lampropedia</taxon>
    </lineage>
</organism>
<dbReference type="PANTHER" id="PTHR33884:SF7">
    <property type="entry name" value="BSL8023 PROTEIN"/>
    <property type="match status" value="1"/>
</dbReference>
<evidence type="ECO:0000256" key="3">
    <source>
        <dbReference type="ARBA" id="ARBA00022475"/>
    </source>
</evidence>
<comment type="similarity">
    <text evidence="2">Belongs to the UPF0410 family.</text>
</comment>
<keyword evidence="6 7" id="KW-0472">Membrane</keyword>
<feature type="transmembrane region" description="Helical" evidence="7">
    <location>
        <begin position="27"/>
        <end position="46"/>
    </location>
</feature>
<comment type="caution">
    <text evidence="8">The sequence shown here is derived from an EMBL/GenBank/DDBJ whole genome shotgun (WGS) entry which is preliminary data.</text>
</comment>
<keyword evidence="9" id="KW-1185">Reference proteome</keyword>